<protein>
    <recommendedName>
        <fullName evidence="3 7">Pyruvate dehydrogenase E1 component subunit alpha</fullName>
        <ecNumber evidence="2 7">1.2.4.1</ecNumber>
    </recommendedName>
</protein>
<dbReference type="EC" id="1.2.4.1" evidence="2 7"/>
<dbReference type="Pfam" id="PF00676">
    <property type="entry name" value="E1_dh"/>
    <property type="match status" value="1"/>
</dbReference>
<name>A0ABT0Y5F7_9ACTN</name>
<evidence type="ECO:0000256" key="4">
    <source>
        <dbReference type="ARBA" id="ARBA00023002"/>
    </source>
</evidence>
<evidence type="ECO:0000313" key="10">
    <source>
        <dbReference type="Proteomes" id="UP001523216"/>
    </source>
</evidence>
<proteinExistence type="predicted"/>
<dbReference type="SUPFAM" id="SSF52518">
    <property type="entry name" value="Thiamin diphosphate-binding fold (THDP-binding)"/>
    <property type="match status" value="1"/>
</dbReference>
<evidence type="ECO:0000256" key="5">
    <source>
        <dbReference type="ARBA" id="ARBA00023052"/>
    </source>
</evidence>
<dbReference type="PANTHER" id="PTHR11516">
    <property type="entry name" value="PYRUVATE DEHYDROGENASE E1 COMPONENT, ALPHA SUBUNIT BACTERIAL AND ORGANELLAR"/>
    <property type="match status" value="1"/>
</dbReference>
<accession>A0ABT0Y5F7</accession>
<keyword evidence="6 7" id="KW-0670">Pyruvate</keyword>
<comment type="catalytic activity">
    <reaction evidence="7">
        <text>N(6)-[(R)-lipoyl]-L-lysyl-[protein] + pyruvate + H(+) = N(6)-[(R)-S(8)-acetyldihydrolipoyl]-L-lysyl-[protein] + CO2</text>
        <dbReference type="Rhea" id="RHEA:19189"/>
        <dbReference type="Rhea" id="RHEA-COMP:10474"/>
        <dbReference type="Rhea" id="RHEA-COMP:10478"/>
        <dbReference type="ChEBI" id="CHEBI:15361"/>
        <dbReference type="ChEBI" id="CHEBI:15378"/>
        <dbReference type="ChEBI" id="CHEBI:16526"/>
        <dbReference type="ChEBI" id="CHEBI:83099"/>
        <dbReference type="ChEBI" id="CHEBI:83111"/>
        <dbReference type="EC" id="1.2.4.1"/>
    </reaction>
</comment>
<comment type="caution">
    <text evidence="9">The sequence shown here is derived from an EMBL/GenBank/DDBJ whole genome shotgun (WGS) entry which is preliminary data.</text>
</comment>
<evidence type="ECO:0000256" key="7">
    <source>
        <dbReference type="RuleBase" id="RU361139"/>
    </source>
</evidence>
<gene>
    <name evidence="7 9" type="primary">pdhA</name>
    <name evidence="9" type="ORF">LXN57_27190</name>
</gene>
<keyword evidence="4 7" id="KW-0560">Oxidoreductase</keyword>
<dbReference type="RefSeq" id="WP_251801059.1">
    <property type="nucleotide sequence ID" value="NZ_JAMQOL010000038.1"/>
</dbReference>
<evidence type="ECO:0000256" key="6">
    <source>
        <dbReference type="ARBA" id="ARBA00023317"/>
    </source>
</evidence>
<comment type="cofactor">
    <cofactor evidence="1 7">
        <name>thiamine diphosphate</name>
        <dbReference type="ChEBI" id="CHEBI:58937"/>
    </cofactor>
</comment>
<dbReference type="CDD" id="cd02000">
    <property type="entry name" value="TPP_E1_PDC_ADC_BCADC"/>
    <property type="match status" value="1"/>
</dbReference>
<keyword evidence="5 7" id="KW-0786">Thiamine pyrophosphate</keyword>
<evidence type="ECO:0000256" key="2">
    <source>
        <dbReference type="ARBA" id="ARBA00012281"/>
    </source>
</evidence>
<dbReference type="Gene3D" id="3.40.50.970">
    <property type="match status" value="1"/>
</dbReference>
<dbReference type="InterPro" id="IPR029061">
    <property type="entry name" value="THDP-binding"/>
</dbReference>
<dbReference type="Proteomes" id="UP001523216">
    <property type="component" value="Unassembled WGS sequence"/>
</dbReference>
<sequence>MTSTHTASKHHAAVAQRTDLLRRMLLIRRFEERCIELYSAAKIRGFMHLYIGEEAVAAGVMPALTPADAVVSTYREHGHALARGVSAESIMAEMYGRVTGCSRGRGGSMHLFDAATRFYGGNAVVGGGMPLAIGLALADAMAHRPVVTACFFGDGAVAEGEFHECLNLAVLWRLPVLFCCENNRYAMGTAIERTHAVTDLAKRASSYGIDAKAVDGMDVEAVARAASSAAHAVRSGDGPRFLELKTYRFRAHSMYDSDRYRDKAEVGEWRRRDPIDLLVNRMRERKQLDEDSLARLESEVASAVDVAVAFAEAGGLEPVEDLTRFVYAERTGRP</sequence>
<dbReference type="EMBL" id="JAMQOL010000038">
    <property type="protein sequence ID" value="MCM4081265.1"/>
    <property type="molecule type" value="Genomic_DNA"/>
</dbReference>
<comment type="subunit">
    <text evidence="7">Heterodimer of an alpha and a beta chain.</text>
</comment>
<organism evidence="9 10">
    <name type="scientific">Paractinoplanes hotanensis</name>
    <dbReference type="NCBI Taxonomy" id="2906497"/>
    <lineage>
        <taxon>Bacteria</taxon>
        <taxon>Bacillati</taxon>
        <taxon>Actinomycetota</taxon>
        <taxon>Actinomycetes</taxon>
        <taxon>Micromonosporales</taxon>
        <taxon>Micromonosporaceae</taxon>
        <taxon>Paractinoplanes</taxon>
    </lineage>
</organism>
<evidence type="ECO:0000256" key="3">
    <source>
        <dbReference type="ARBA" id="ARBA00014159"/>
    </source>
</evidence>
<feature type="domain" description="Dehydrogenase E1 component" evidence="8">
    <location>
        <begin position="22"/>
        <end position="314"/>
    </location>
</feature>
<dbReference type="InterPro" id="IPR017597">
    <property type="entry name" value="Pyrv_DH_E1_asu_subgrp-y"/>
</dbReference>
<evidence type="ECO:0000313" key="9">
    <source>
        <dbReference type="EMBL" id="MCM4081265.1"/>
    </source>
</evidence>
<evidence type="ECO:0000259" key="8">
    <source>
        <dbReference type="Pfam" id="PF00676"/>
    </source>
</evidence>
<dbReference type="InterPro" id="IPR050642">
    <property type="entry name" value="PDH_E1_Alpha_Subunit"/>
</dbReference>
<dbReference type="InterPro" id="IPR001017">
    <property type="entry name" value="DH_E1"/>
</dbReference>
<comment type="function">
    <text evidence="7">The pyruvate dehydrogenase complex catalyzes the overall conversion of pyruvate to acetyl-CoA and CO(2).</text>
</comment>
<dbReference type="NCBIfam" id="TIGR03182">
    <property type="entry name" value="PDH_E1_alph_y"/>
    <property type="match status" value="1"/>
</dbReference>
<evidence type="ECO:0000256" key="1">
    <source>
        <dbReference type="ARBA" id="ARBA00001964"/>
    </source>
</evidence>
<reference evidence="9 10" key="1">
    <citation type="submission" date="2022-06" db="EMBL/GenBank/DDBJ databases">
        <title>Actinoplanes abujensis sp. nov., isolated from Nigerian arid soil.</title>
        <authorList>
            <person name="Ding P."/>
        </authorList>
    </citation>
    <scope>NUCLEOTIDE SEQUENCE [LARGE SCALE GENOMIC DNA]</scope>
    <source>
        <strain evidence="10">TRM88002</strain>
    </source>
</reference>
<keyword evidence="10" id="KW-1185">Reference proteome</keyword>
<dbReference type="PANTHER" id="PTHR11516:SF60">
    <property type="entry name" value="PYRUVATE DEHYDROGENASE E1 COMPONENT SUBUNIT ALPHA"/>
    <property type="match status" value="1"/>
</dbReference>